<comment type="subcellular location">
    <subcellularLocation>
        <location evidence="2">Cytoplasm</location>
    </subcellularLocation>
</comment>
<dbReference type="KEGG" id="ccp:CHC_T00009398001"/>
<dbReference type="GO" id="GO:0046872">
    <property type="term" value="F:metal ion binding"/>
    <property type="evidence" value="ECO:0007669"/>
    <property type="project" value="UniProtKB-KW"/>
</dbReference>
<dbReference type="InterPro" id="IPR032678">
    <property type="entry name" value="tRNA-synt_1_cat_dom"/>
</dbReference>
<keyword evidence="11" id="KW-0067">ATP-binding</keyword>
<dbReference type="PRINTS" id="PR00983">
    <property type="entry name" value="TRNASYNTHCYS"/>
</dbReference>
<organism evidence="16 17">
    <name type="scientific">Chondrus crispus</name>
    <name type="common">Carrageen Irish moss</name>
    <name type="synonym">Polymorpha crispa</name>
    <dbReference type="NCBI Taxonomy" id="2769"/>
    <lineage>
        <taxon>Eukaryota</taxon>
        <taxon>Rhodophyta</taxon>
        <taxon>Florideophyceae</taxon>
        <taxon>Rhodymeniophycidae</taxon>
        <taxon>Gigartinales</taxon>
        <taxon>Gigartinaceae</taxon>
        <taxon>Chondrus</taxon>
    </lineage>
</organism>
<evidence type="ECO:0000256" key="6">
    <source>
        <dbReference type="ARBA" id="ARBA00022490"/>
    </source>
</evidence>
<dbReference type="Proteomes" id="UP000012073">
    <property type="component" value="Unassembled WGS sequence"/>
</dbReference>
<keyword evidence="7" id="KW-0436">Ligase</keyword>
<evidence type="ECO:0000256" key="12">
    <source>
        <dbReference type="ARBA" id="ARBA00022917"/>
    </source>
</evidence>
<dbReference type="SMART" id="SM00840">
    <property type="entry name" value="DALR_2"/>
    <property type="match status" value="1"/>
</dbReference>
<dbReference type="PANTHER" id="PTHR10890:SF25">
    <property type="entry name" value="CYSTEINE--TRNA LIGASE, CHLOROPLASTIC_MITOCHONDRIAL"/>
    <property type="match status" value="1"/>
</dbReference>
<evidence type="ECO:0000313" key="16">
    <source>
        <dbReference type="EMBL" id="CDF35465.1"/>
    </source>
</evidence>
<dbReference type="InterPro" id="IPR024909">
    <property type="entry name" value="Cys-tRNA/MSH_ligase"/>
</dbReference>
<proteinExistence type="inferred from homology"/>
<evidence type="ECO:0000256" key="5">
    <source>
        <dbReference type="ARBA" id="ARBA00014738"/>
    </source>
</evidence>
<dbReference type="Gene3D" id="1.20.120.1910">
    <property type="entry name" value="Cysteine-tRNA ligase, C-terminal anti-codon recognition domain"/>
    <property type="match status" value="1"/>
</dbReference>
<dbReference type="GO" id="GO:0005737">
    <property type="term" value="C:cytoplasm"/>
    <property type="evidence" value="ECO:0007669"/>
    <property type="project" value="UniProtKB-SubCell"/>
</dbReference>
<keyword evidence="8" id="KW-0479">Metal-binding</keyword>
<dbReference type="OrthoDB" id="438179at2759"/>
<comment type="similarity">
    <text evidence="3">Belongs to the class-I aminoacyl-tRNA synthetase family.</text>
</comment>
<keyword evidence="6" id="KW-0963">Cytoplasm</keyword>
<dbReference type="PhylomeDB" id="R7QDF8"/>
<evidence type="ECO:0000256" key="13">
    <source>
        <dbReference type="ARBA" id="ARBA00023146"/>
    </source>
</evidence>
<dbReference type="SUPFAM" id="SSF47323">
    <property type="entry name" value="Anticodon-binding domain of a subclass of class I aminoacyl-tRNA synthetases"/>
    <property type="match status" value="1"/>
</dbReference>
<sequence>MPAAVAKEDVSVWEERRAELLLYNTLSRTKEAFTTVEPGVVRFYSCGPTVYDYAHIGNFRAFLTYDVIKRWLLCRGYDIKHVMNLTDIDDKIIRKVRELGCSLDELTNKYADAFFADLDLLNVIPAQQYPRATEHIKEIEETVGGLVKRGYAYERDGSTYFSVAKFESYGRLAQLEKREKGSRTAAAEATEGENIDSDDYDKADMRDFALWKSYKTNDAGIFWDSPLGKGRPGWHIECTCMAIKYLGPELDIHGGGIDLVFPHHENELAQSEALTGRPFSRFWVHNGFVNINNEKMSKSLGNFQTLRDIAKKPDDARAFRYLVVSSQYRSALAFTDQSLKSARSTVKRLDALRKRLESAGGDGGEEDIAEVIAKAKENFARGMDDDFNTPRAAAAMFSVVNAAEKMLKAKKMNEKAAGSCLKCLDDMDRVFGIFYNPVIPGTTSASASEPPAEAPLHLVKLLDERKTARKAKDFARADEIRDQVSAEGFAIVDTPQGPKLEPLES</sequence>
<dbReference type="PANTHER" id="PTHR10890">
    <property type="entry name" value="CYSTEINYL-TRNA SYNTHETASE"/>
    <property type="match status" value="1"/>
</dbReference>
<name>R7QDF8_CHOCR</name>
<evidence type="ECO:0000256" key="8">
    <source>
        <dbReference type="ARBA" id="ARBA00022723"/>
    </source>
</evidence>
<evidence type="ECO:0000256" key="7">
    <source>
        <dbReference type="ARBA" id="ARBA00022598"/>
    </source>
</evidence>
<dbReference type="InterPro" id="IPR015803">
    <property type="entry name" value="Cys-tRNA-ligase"/>
</dbReference>
<dbReference type="InterPro" id="IPR014729">
    <property type="entry name" value="Rossmann-like_a/b/a_fold"/>
</dbReference>
<dbReference type="InterPro" id="IPR009080">
    <property type="entry name" value="tRNAsynth_Ia_anticodon-bd"/>
</dbReference>
<dbReference type="HAMAP" id="MF_00041">
    <property type="entry name" value="Cys_tRNA_synth"/>
    <property type="match status" value="1"/>
</dbReference>
<evidence type="ECO:0000256" key="3">
    <source>
        <dbReference type="ARBA" id="ARBA00005594"/>
    </source>
</evidence>
<reference evidence="17" key="1">
    <citation type="journal article" date="2013" name="Proc. Natl. Acad. Sci. U.S.A.">
        <title>Genome structure and metabolic features in the red seaweed Chondrus crispus shed light on evolution of the Archaeplastida.</title>
        <authorList>
            <person name="Collen J."/>
            <person name="Porcel B."/>
            <person name="Carre W."/>
            <person name="Ball S.G."/>
            <person name="Chaparro C."/>
            <person name="Tonon T."/>
            <person name="Barbeyron T."/>
            <person name="Michel G."/>
            <person name="Noel B."/>
            <person name="Valentin K."/>
            <person name="Elias M."/>
            <person name="Artiguenave F."/>
            <person name="Arun A."/>
            <person name="Aury J.M."/>
            <person name="Barbosa-Neto J.F."/>
            <person name="Bothwell J.H."/>
            <person name="Bouget F.Y."/>
            <person name="Brillet L."/>
            <person name="Cabello-Hurtado F."/>
            <person name="Capella-Gutierrez S."/>
            <person name="Charrier B."/>
            <person name="Cladiere L."/>
            <person name="Cock J.M."/>
            <person name="Coelho S.M."/>
            <person name="Colleoni C."/>
            <person name="Czjzek M."/>
            <person name="Da Silva C."/>
            <person name="Delage L."/>
            <person name="Denoeud F."/>
            <person name="Deschamps P."/>
            <person name="Dittami S.M."/>
            <person name="Gabaldon T."/>
            <person name="Gachon C.M."/>
            <person name="Groisillier A."/>
            <person name="Herve C."/>
            <person name="Jabbari K."/>
            <person name="Katinka M."/>
            <person name="Kloareg B."/>
            <person name="Kowalczyk N."/>
            <person name="Labadie K."/>
            <person name="Leblanc C."/>
            <person name="Lopez P.J."/>
            <person name="McLachlan D.H."/>
            <person name="Meslet-Cladiere L."/>
            <person name="Moustafa A."/>
            <person name="Nehr Z."/>
            <person name="Nyvall Collen P."/>
            <person name="Panaud O."/>
            <person name="Partensky F."/>
            <person name="Poulain J."/>
            <person name="Rensing S.A."/>
            <person name="Rousvoal S."/>
            <person name="Samson G."/>
            <person name="Symeonidi A."/>
            <person name="Weissenbach J."/>
            <person name="Zambounis A."/>
            <person name="Wincker P."/>
            <person name="Boyen C."/>
        </authorList>
    </citation>
    <scope>NUCLEOTIDE SEQUENCE [LARGE SCALE GENOMIC DNA]</scope>
    <source>
        <strain evidence="17">cv. Stackhouse</strain>
    </source>
</reference>
<dbReference type="GeneID" id="17322996"/>
<dbReference type="GO" id="GO:0006423">
    <property type="term" value="P:cysteinyl-tRNA aminoacylation"/>
    <property type="evidence" value="ECO:0007669"/>
    <property type="project" value="InterPro"/>
</dbReference>
<evidence type="ECO:0000256" key="9">
    <source>
        <dbReference type="ARBA" id="ARBA00022741"/>
    </source>
</evidence>
<evidence type="ECO:0000256" key="14">
    <source>
        <dbReference type="ARBA" id="ARBA00031499"/>
    </source>
</evidence>
<evidence type="ECO:0000313" key="17">
    <source>
        <dbReference type="Proteomes" id="UP000012073"/>
    </source>
</evidence>
<evidence type="ECO:0000256" key="4">
    <source>
        <dbReference type="ARBA" id="ARBA00012832"/>
    </source>
</evidence>
<protein>
    <recommendedName>
        <fullName evidence="5">Cysteine--tRNA ligase</fullName>
        <ecNumber evidence="4">6.1.1.16</ecNumber>
    </recommendedName>
    <alternativeName>
        <fullName evidence="14">Cysteinyl-tRNA synthetase</fullName>
    </alternativeName>
</protein>
<keyword evidence="9" id="KW-0547">Nucleotide-binding</keyword>
<dbReference type="Gramene" id="CDF35465">
    <property type="protein sequence ID" value="CDF35465"/>
    <property type="gene ID" value="CHC_T00009398001"/>
</dbReference>
<evidence type="ECO:0000259" key="15">
    <source>
        <dbReference type="SMART" id="SM00840"/>
    </source>
</evidence>
<dbReference type="STRING" id="2769.R7QDF8"/>
<dbReference type="GO" id="GO:0004817">
    <property type="term" value="F:cysteine-tRNA ligase activity"/>
    <property type="evidence" value="ECO:0007669"/>
    <property type="project" value="UniProtKB-EC"/>
</dbReference>
<feature type="domain" description="Cysteinyl-tRNA synthetase class Ia DALR" evidence="15">
    <location>
        <begin position="378"/>
        <end position="456"/>
    </location>
</feature>
<evidence type="ECO:0000256" key="11">
    <source>
        <dbReference type="ARBA" id="ARBA00022840"/>
    </source>
</evidence>
<dbReference type="CDD" id="cd00672">
    <property type="entry name" value="CysRS_core"/>
    <property type="match status" value="1"/>
</dbReference>
<dbReference type="InterPro" id="IPR015273">
    <property type="entry name" value="Cys-tRNA-synt_Ia_DALR"/>
</dbReference>
<dbReference type="OMA" id="IMRWPSP"/>
<evidence type="ECO:0000256" key="2">
    <source>
        <dbReference type="ARBA" id="ARBA00004496"/>
    </source>
</evidence>
<keyword evidence="13 16" id="KW-0030">Aminoacyl-tRNA synthetase</keyword>
<evidence type="ECO:0000256" key="10">
    <source>
        <dbReference type="ARBA" id="ARBA00022833"/>
    </source>
</evidence>
<dbReference type="FunFam" id="3.40.50.620:FF:000130">
    <property type="entry name" value="Cysteine--tRNA ligase"/>
    <property type="match status" value="1"/>
</dbReference>
<dbReference type="EC" id="6.1.1.16" evidence="4"/>
<dbReference type="SUPFAM" id="SSF52374">
    <property type="entry name" value="Nucleotidylyl transferase"/>
    <property type="match status" value="1"/>
</dbReference>
<dbReference type="Gene3D" id="3.40.50.620">
    <property type="entry name" value="HUPs"/>
    <property type="match status" value="1"/>
</dbReference>
<dbReference type="AlphaFoldDB" id="R7QDF8"/>
<keyword evidence="10" id="KW-0862">Zinc</keyword>
<dbReference type="EMBL" id="HG001731">
    <property type="protein sequence ID" value="CDF35465.1"/>
    <property type="molecule type" value="Genomic_DNA"/>
</dbReference>
<evidence type="ECO:0000256" key="1">
    <source>
        <dbReference type="ARBA" id="ARBA00001947"/>
    </source>
</evidence>
<gene>
    <name evidence="16" type="ORF">CHC_T00009398001</name>
</gene>
<accession>R7QDF8</accession>
<dbReference type="NCBIfam" id="TIGR00435">
    <property type="entry name" value="cysS"/>
    <property type="match status" value="1"/>
</dbReference>
<dbReference type="Pfam" id="PF09190">
    <property type="entry name" value="DALR_2"/>
    <property type="match status" value="1"/>
</dbReference>
<comment type="cofactor">
    <cofactor evidence="1">
        <name>Zn(2+)</name>
        <dbReference type="ChEBI" id="CHEBI:29105"/>
    </cofactor>
</comment>
<dbReference type="RefSeq" id="XP_005715284.1">
    <property type="nucleotide sequence ID" value="XM_005715227.1"/>
</dbReference>
<keyword evidence="17" id="KW-1185">Reference proteome</keyword>
<keyword evidence="12" id="KW-0648">Protein biosynthesis</keyword>
<dbReference type="Pfam" id="PF01406">
    <property type="entry name" value="tRNA-synt_1e"/>
    <property type="match status" value="1"/>
</dbReference>
<dbReference type="GO" id="GO:0005524">
    <property type="term" value="F:ATP binding"/>
    <property type="evidence" value="ECO:0007669"/>
    <property type="project" value="UniProtKB-KW"/>
</dbReference>